<dbReference type="AlphaFoldDB" id="A0A084W603"/>
<dbReference type="SUPFAM" id="SSF50494">
    <property type="entry name" value="Trypsin-like serine proteases"/>
    <property type="match status" value="1"/>
</dbReference>
<dbReference type="Pfam" id="PF00058">
    <property type="entry name" value="Ldl_recept_b"/>
    <property type="match status" value="1"/>
</dbReference>
<dbReference type="OMA" id="PNATNAC"/>
<evidence type="ECO:0000256" key="4">
    <source>
        <dbReference type="PROSITE-ProRule" id="PRU00461"/>
    </source>
</evidence>
<dbReference type="Gene3D" id="2.120.10.30">
    <property type="entry name" value="TolB, C-terminal domain"/>
    <property type="match status" value="1"/>
</dbReference>
<dbReference type="InterPro" id="IPR043504">
    <property type="entry name" value="Peptidase_S1_PA_chymotrypsin"/>
</dbReference>
<dbReference type="EnsemblMetazoa" id="ASIC013641-RA">
    <property type="protein sequence ID" value="ASIC013641-PA"/>
    <property type="gene ID" value="ASIC013641"/>
</dbReference>
<dbReference type="EMBL" id="ATLV01020711">
    <property type="status" value="NOT_ANNOTATED_CDS"/>
    <property type="molecule type" value="Genomic_DNA"/>
</dbReference>
<dbReference type="InterPro" id="IPR009003">
    <property type="entry name" value="Peptidase_S1_PA"/>
</dbReference>
<protein>
    <submittedName>
        <fullName evidence="7">Peptidase S1 domain-containing protein</fullName>
    </submittedName>
</protein>
<dbReference type="Proteomes" id="UP000030765">
    <property type="component" value="Unassembled WGS sequence"/>
</dbReference>
<gene>
    <name evidence="6" type="ORF">ZHAS_00013641</name>
</gene>
<dbReference type="GO" id="GO:0006508">
    <property type="term" value="P:proteolysis"/>
    <property type="evidence" value="ECO:0007669"/>
    <property type="project" value="InterPro"/>
</dbReference>
<dbReference type="InterPro" id="IPR000033">
    <property type="entry name" value="LDLR_classB_rpt"/>
</dbReference>
<name>A0A084W603_ANOSI</name>
<reference evidence="6 8" key="1">
    <citation type="journal article" date="2014" name="BMC Genomics">
        <title>Genome sequence of Anopheles sinensis provides insight into genetics basis of mosquito competence for malaria parasites.</title>
        <authorList>
            <person name="Zhou D."/>
            <person name="Zhang D."/>
            <person name="Ding G."/>
            <person name="Shi L."/>
            <person name="Hou Q."/>
            <person name="Ye Y."/>
            <person name="Xu Y."/>
            <person name="Zhou H."/>
            <person name="Xiong C."/>
            <person name="Li S."/>
            <person name="Yu J."/>
            <person name="Hong S."/>
            <person name="Yu X."/>
            <person name="Zou P."/>
            <person name="Chen C."/>
            <person name="Chang X."/>
            <person name="Wang W."/>
            <person name="Lv Y."/>
            <person name="Sun Y."/>
            <person name="Ma L."/>
            <person name="Shen B."/>
            <person name="Zhu C."/>
        </authorList>
    </citation>
    <scope>NUCLEOTIDE SEQUENCE [LARGE SCALE GENOMIC DNA]</scope>
</reference>
<evidence type="ECO:0000256" key="1">
    <source>
        <dbReference type="ARBA" id="ARBA00022536"/>
    </source>
</evidence>
<dbReference type="GO" id="GO:0042813">
    <property type="term" value="F:Wnt receptor activity"/>
    <property type="evidence" value="ECO:0007669"/>
    <property type="project" value="TreeGrafter"/>
</dbReference>
<dbReference type="STRING" id="74873.A0A084W603"/>
<dbReference type="SUPFAM" id="SSF63825">
    <property type="entry name" value="YWTD domain"/>
    <property type="match status" value="1"/>
</dbReference>
<evidence type="ECO:0000256" key="2">
    <source>
        <dbReference type="ARBA" id="ARBA00022737"/>
    </source>
</evidence>
<evidence type="ECO:0000313" key="8">
    <source>
        <dbReference type="Proteomes" id="UP000030765"/>
    </source>
</evidence>
<dbReference type="GO" id="GO:0004252">
    <property type="term" value="F:serine-type endopeptidase activity"/>
    <property type="evidence" value="ECO:0007669"/>
    <property type="project" value="InterPro"/>
</dbReference>
<dbReference type="GO" id="GO:0005886">
    <property type="term" value="C:plasma membrane"/>
    <property type="evidence" value="ECO:0007669"/>
    <property type="project" value="TreeGrafter"/>
</dbReference>
<dbReference type="PANTHER" id="PTHR46513:SF13">
    <property type="entry name" value="EGF-LIKE DOMAIN-CONTAINING PROTEIN"/>
    <property type="match status" value="1"/>
</dbReference>
<reference evidence="7" key="2">
    <citation type="submission" date="2020-05" db="UniProtKB">
        <authorList>
            <consortium name="EnsemblMetazoa"/>
        </authorList>
    </citation>
    <scope>IDENTIFICATION</scope>
</reference>
<dbReference type="InterPro" id="IPR001254">
    <property type="entry name" value="Trypsin_dom"/>
</dbReference>
<feature type="repeat" description="LDL-receptor class B" evidence="4">
    <location>
        <begin position="203"/>
        <end position="245"/>
    </location>
</feature>
<dbReference type="InterPro" id="IPR050778">
    <property type="entry name" value="Cueball_EGF_LRP_Nidogen"/>
</dbReference>
<keyword evidence="2" id="KW-0677">Repeat</keyword>
<proteinExistence type="inferred from homology"/>
<dbReference type="VEuPathDB" id="VectorBase:ASIC013641"/>
<dbReference type="GO" id="GO:0017147">
    <property type="term" value="F:Wnt-protein binding"/>
    <property type="evidence" value="ECO:0007669"/>
    <property type="project" value="TreeGrafter"/>
</dbReference>
<keyword evidence="1" id="KW-0245">EGF-like domain</keyword>
<dbReference type="EMBL" id="KE525305">
    <property type="protein sequence ID" value="KFB45647.1"/>
    <property type="molecule type" value="Genomic_DNA"/>
</dbReference>
<dbReference type="SMART" id="SM00135">
    <property type="entry name" value="LY"/>
    <property type="match status" value="4"/>
</dbReference>
<dbReference type="InterPro" id="IPR011042">
    <property type="entry name" value="6-blade_b-propeller_TolB-like"/>
</dbReference>
<evidence type="ECO:0000313" key="6">
    <source>
        <dbReference type="EMBL" id="KFB45647.1"/>
    </source>
</evidence>
<dbReference type="VEuPathDB" id="VectorBase:ASIS002289"/>
<evidence type="ECO:0000256" key="3">
    <source>
        <dbReference type="ARBA" id="ARBA00024195"/>
    </source>
</evidence>
<dbReference type="PANTHER" id="PTHR46513">
    <property type="entry name" value="VITELLOGENIN RECEPTOR-LIKE PROTEIN-RELATED-RELATED"/>
    <property type="match status" value="1"/>
</dbReference>
<evidence type="ECO:0000259" key="5">
    <source>
        <dbReference type="PROSITE" id="PS50240"/>
    </source>
</evidence>
<comment type="similarity">
    <text evidence="3">Belongs to the peptidase S1 family. CLIP subfamily.</text>
</comment>
<dbReference type="PROSITE" id="PS50240">
    <property type="entry name" value="TRYPSIN_DOM"/>
    <property type="match status" value="1"/>
</dbReference>
<dbReference type="PROSITE" id="PS51120">
    <property type="entry name" value="LDLRB"/>
    <property type="match status" value="1"/>
</dbReference>
<feature type="domain" description="Peptidase S1" evidence="5">
    <location>
        <begin position="1"/>
        <end position="91"/>
    </location>
</feature>
<keyword evidence="8" id="KW-1185">Reference proteome</keyword>
<evidence type="ECO:0000313" key="7">
    <source>
        <dbReference type="EnsemblMetazoa" id="ASIC013641-PA"/>
    </source>
</evidence>
<dbReference type="Gene3D" id="2.40.10.10">
    <property type="entry name" value="Trypsin-like serine proteases"/>
    <property type="match status" value="1"/>
</dbReference>
<dbReference type="Pfam" id="PF00089">
    <property type="entry name" value="Trypsin"/>
    <property type="match status" value="1"/>
</dbReference>
<sequence>MVDGLQCLELDRHAYGPVLTSKMFCAGGRPGVSACKGDSGGGMFFSKNDTWYISGIVAFIPKRYDASCDSTKYTVFTKVSKYHQWILGAMNTRRYSKDLEPCKHNFVASKTLCNAANKFDHSFLLVGHLNGIRRVPMNGDSDVNIITGDNIASLDHDCSKGRVYWLTNRRSEIWSAKYDGTDKKLFISEGRNSFVIAVDWISRRLYWSDYEKNAIHVASLDNPDLRSILISDLNRPISIAVDPYRGKLYWVERSRTESSSIEIQIVSSNLDGTERQILISGPQIAYSSDIRVSMTTGELCYIDSLKIDCIDTKNKKIQTIGSNLRNPFGLAVTDDSMYWTSGLLPSDKIERIDLHGVQQEPIPIPYSIVYSMTAVTSTCPLFSNACSTDNGGCPENTICLINPRIQSGRNCIKIKN</sequence>
<dbReference type="OrthoDB" id="5958943at2759"/>
<organism evidence="6">
    <name type="scientific">Anopheles sinensis</name>
    <name type="common">Mosquito</name>
    <dbReference type="NCBI Taxonomy" id="74873"/>
    <lineage>
        <taxon>Eukaryota</taxon>
        <taxon>Metazoa</taxon>
        <taxon>Ecdysozoa</taxon>
        <taxon>Arthropoda</taxon>
        <taxon>Hexapoda</taxon>
        <taxon>Insecta</taxon>
        <taxon>Pterygota</taxon>
        <taxon>Neoptera</taxon>
        <taxon>Endopterygota</taxon>
        <taxon>Diptera</taxon>
        <taxon>Nematocera</taxon>
        <taxon>Culicoidea</taxon>
        <taxon>Culicidae</taxon>
        <taxon>Anophelinae</taxon>
        <taxon>Anopheles</taxon>
    </lineage>
</organism>
<accession>A0A084W603</accession>
<dbReference type="GO" id="GO:0060070">
    <property type="term" value="P:canonical Wnt signaling pathway"/>
    <property type="evidence" value="ECO:0007669"/>
    <property type="project" value="TreeGrafter"/>
</dbReference>